<evidence type="ECO:0000313" key="2">
    <source>
        <dbReference type="Proteomes" id="UP000195570"/>
    </source>
</evidence>
<organism evidence="1 2">
    <name type="scientific">Trypanosoma equiperdum</name>
    <dbReference type="NCBI Taxonomy" id="5694"/>
    <lineage>
        <taxon>Eukaryota</taxon>
        <taxon>Discoba</taxon>
        <taxon>Euglenozoa</taxon>
        <taxon>Kinetoplastea</taxon>
        <taxon>Metakinetoplastina</taxon>
        <taxon>Trypanosomatida</taxon>
        <taxon>Trypanosomatidae</taxon>
        <taxon>Trypanosoma</taxon>
    </lineage>
</organism>
<accession>A0A1G4I284</accession>
<protein>
    <submittedName>
        <fullName evidence="1">Uncharacterized protein</fullName>
    </submittedName>
</protein>
<gene>
    <name evidence="1" type="ORF">TEOVI_000623800</name>
</gene>
<dbReference type="VEuPathDB" id="TriTrypDB:TEOVI_000623800"/>
<reference evidence="1" key="1">
    <citation type="submission" date="2016-09" db="EMBL/GenBank/DDBJ databases">
        <authorList>
            <person name="Hebert L."/>
            <person name="Moumen B."/>
        </authorList>
    </citation>
    <scope>NUCLEOTIDE SEQUENCE [LARGE SCALE GENOMIC DNA]</scope>
    <source>
        <strain evidence="1">OVI</strain>
    </source>
</reference>
<sequence>MSNTRQRVGGGKASFTQRTMNFFRTYKRDLFFTCVAFMAIGTVARRELMVRGVVSPPQKIEAVPRVEREFGSKRQRSE</sequence>
<dbReference type="GeneID" id="92380177"/>
<proteinExistence type="predicted"/>
<dbReference type="EMBL" id="CZPT02000400">
    <property type="protein sequence ID" value="SCU65763.1"/>
    <property type="molecule type" value="Genomic_DNA"/>
</dbReference>
<dbReference type="AlphaFoldDB" id="A0A1G4I284"/>
<dbReference type="Proteomes" id="UP000195570">
    <property type="component" value="Unassembled WGS sequence"/>
</dbReference>
<dbReference type="RefSeq" id="XP_067077309.1">
    <property type="nucleotide sequence ID" value="XM_067221208.1"/>
</dbReference>
<evidence type="ECO:0000313" key="1">
    <source>
        <dbReference type="EMBL" id="SCU65763.1"/>
    </source>
</evidence>
<name>A0A1G4I284_TRYEQ</name>
<keyword evidence="2" id="KW-1185">Reference proteome</keyword>
<comment type="caution">
    <text evidence="1">The sequence shown here is derived from an EMBL/GenBank/DDBJ whole genome shotgun (WGS) entry which is preliminary data.</text>
</comment>